<dbReference type="PROSITE" id="PS50008">
    <property type="entry name" value="PIPLC_Y_DOMAIN"/>
    <property type="match status" value="1"/>
</dbReference>
<dbReference type="InterPro" id="IPR001711">
    <property type="entry name" value="PLipase_C_Pinositol-sp_Y"/>
</dbReference>
<dbReference type="Gene3D" id="3.10.20.90">
    <property type="entry name" value="Phosphatidylinositol 3-kinase Catalytic Subunit, Chain A, domain 1"/>
    <property type="match status" value="2"/>
</dbReference>
<keyword evidence="5" id="KW-1185">Reference proteome</keyword>
<feature type="region of interest" description="Disordered" evidence="1">
    <location>
        <begin position="406"/>
        <end position="447"/>
    </location>
</feature>
<dbReference type="GO" id="GO:0007265">
    <property type="term" value="P:Ras protein signal transduction"/>
    <property type="evidence" value="ECO:0007669"/>
    <property type="project" value="TreeGrafter"/>
</dbReference>
<dbReference type="Gene3D" id="2.60.40.150">
    <property type="entry name" value="C2 domain"/>
    <property type="match status" value="1"/>
</dbReference>
<evidence type="ECO:0000259" key="3">
    <source>
        <dbReference type="PROSITE" id="PS50008"/>
    </source>
</evidence>
<evidence type="ECO:0000259" key="2">
    <source>
        <dbReference type="PROSITE" id="PS50004"/>
    </source>
</evidence>
<dbReference type="GO" id="GO:0051209">
    <property type="term" value="P:release of sequestered calcium ion into cytosol"/>
    <property type="evidence" value="ECO:0007669"/>
    <property type="project" value="TreeGrafter"/>
</dbReference>
<feature type="domain" description="Ras-associating" evidence="4">
    <location>
        <begin position="265"/>
        <end position="369"/>
    </location>
</feature>
<feature type="region of interest" description="Disordered" evidence="1">
    <location>
        <begin position="380"/>
        <end position="399"/>
    </location>
</feature>
<dbReference type="Pfam" id="PF00788">
    <property type="entry name" value="RA"/>
    <property type="match status" value="1"/>
</dbReference>
<feature type="compositionally biased region" description="Low complexity" evidence="1">
    <location>
        <begin position="519"/>
        <end position="535"/>
    </location>
</feature>
<dbReference type="PANTHER" id="PTHR10336:SF6">
    <property type="entry name" value="1-PHOSPHATIDYLINOSITOL 4,5-BISPHOSPHATE PHOSPHODIESTERASE EPSILON-1"/>
    <property type="match status" value="1"/>
</dbReference>
<dbReference type="GO" id="GO:0046488">
    <property type="term" value="P:phosphatidylinositol metabolic process"/>
    <property type="evidence" value="ECO:0007669"/>
    <property type="project" value="TreeGrafter"/>
</dbReference>
<dbReference type="SMART" id="SM00239">
    <property type="entry name" value="C2"/>
    <property type="match status" value="1"/>
</dbReference>
<dbReference type="PROSITE" id="PS50004">
    <property type="entry name" value="C2"/>
    <property type="match status" value="1"/>
</dbReference>
<sequence length="673" mass="73627">MSSCPYLTRQSPTSLHTLDMLDSFLVRVWWRKSSCERAKQQGATDTGVDVAMAVNTALFEQTGNRGYTMKPRVLWDHTHPMYRRFNPSLKDFPGHSGVVLNFTVVSGQHLCPGLHSASPYIEVEIIGIMADCAKEKTKTVQRNAVNPIWQQNFSFRVNFLEFAFLRVAVCDSSSNGKCVAQRVIPLKCLRPGFRHVRLRTPANLPLDQSTLFIRSRFEEEEHIYLHDEDSYMQSASEQSIAFELAKKQYDESGIIGKQLPMLKRQIFVLRISGLYADDTATVVQAESSSTVRSVIQSALLTCGKNVDNAEDYLLIEESLNMPATGEDGASGDGAPVTNQRILPPNEQIMDAVACWNGSTRRFVIRKKGSDPSSRAWITSIIKSGGSNPSSSNLSQSPSTITTANLERQRAGTTGGEQPVLTTKSHSSTHIHGRSLDADSSELLDTPGMHPRARSMGETFLVCIHNVSEDQPYAILRASVNSDATAIIKQVFLKARRLDADENDFVIVEELPDEAEGDSSSKTKSSQPGSSTGTPSHGMLHALRDVSLGRKRSSTSASSASGAAGLAAVGQAAMTTASAGGNGKNLPTPKRRVLAADENVWKAQSRWKTAGRFLLENRRETVHSTLEKCVQRSLPGDQRTTSPGRKISLASVRSINFRIPRFGKSLTLDNSAGK</sequence>
<dbReference type="GO" id="GO:0048015">
    <property type="term" value="P:phosphatidylinositol-mediated signaling"/>
    <property type="evidence" value="ECO:0007669"/>
    <property type="project" value="TreeGrafter"/>
</dbReference>
<dbReference type="AlphaFoldDB" id="A0A914VGA5"/>
<reference evidence="6" key="1">
    <citation type="submission" date="2022-11" db="UniProtKB">
        <authorList>
            <consortium name="WormBaseParasite"/>
        </authorList>
    </citation>
    <scope>IDENTIFICATION</scope>
</reference>
<evidence type="ECO:0000259" key="4">
    <source>
        <dbReference type="PROSITE" id="PS50200"/>
    </source>
</evidence>
<name>A0A914VGA5_9BILA</name>
<dbReference type="PROSITE" id="PS50200">
    <property type="entry name" value="RA"/>
    <property type="match status" value="1"/>
</dbReference>
<dbReference type="Pfam" id="PF00168">
    <property type="entry name" value="C2"/>
    <property type="match status" value="1"/>
</dbReference>
<dbReference type="SUPFAM" id="SSF49562">
    <property type="entry name" value="C2 domain (Calcium/lipid-binding domain, CaLB)"/>
    <property type="match status" value="1"/>
</dbReference>
<dbReference type="FunFam" id="2.60.40.150:FF:000183">
    <property type="entry name" value="Phosphoinositide phospholipase C"/>
    <property type="match status" value="1"/>
</dbReference>
<dbReference type="FunFam" id="3.10.20.90:FF:000238">
    <property type="entry name" value="Phosphoinositide phospholipase C"/>
    <property type="match status" value="1"/>
</dbReference>
<feature type="compositionally biased region" description="Low complexity" evidence="1">
    <location>
        <begin position="380"/>
        <end position="398"/>
    </location>
</feature>
<dbReference type="SUPFAM" id="SSF54236">
    <property type="entry name" value="Ubiquitin-like"/>
    <property type="match status" value="3"/>
</dbReference>
<dbReference type="CDD" id="cd00275">
    <property type="entry name" value="C2_PLC_like"/>
    <property type="match status" value="1"/>
</dbReference>
<dbReference type="GO" id="GO:0004435">
    <property type="term" value="F:phosphatidylinositol-4,5-bisphosphate phospholipase C activity"/>
    <property type="evidence" value="ECO:0007669"/>
    <property type="project" value="InterPro"/>
</dbReference>
<dbReference type="PANTHER" id="PTHR10336">
    <property type="entry name" value="PHOSPHOINOSITIDE-SPECIFIC PHOSPHOLIPASE C FAMILY PROTEIN"/>
    <property type="match status" value="1"/>
</dbReference>
<dbReference type="InterPro" id="IPR035892">
    <property type="entry name" value="C2_domain_sf"/>
</dbReference>
<feature type="domain" description="C2" evidence="2">
    <location>
        <begin position="81"/>
        <end position="200"/>
    </location>
</feature>
<dbReference type="Proteomes" id="UP000887566">
    <property type="component" value="Unplaced"/>
</dbReference>
<accession>A0A914VGA5</accession>
<dbReference type="GO" id="GO:0007186">
    <property type="term" value="P:G protein-coupled receptor signaling pathway"/>
    <property type="evidence" value="ECO:0007669"/>
    <property type="project" value="TreeGrafter"/>
</dbReference>
<evidence type="ECO:0000313" key="5">
    <source>
        <dbReference type="Proteomes" id="UP000887566"/>
    </source>
</evidence>
<dbReference type="InterPro" id="IPR000159">
    <property type="entry name" value="RA_dom"/>
</dbReference>
<organism evidence="5 6">
    <name type="scientific">Plectus sambesii</name>
    <dbReference type="NCBI Taxonomy" id="2011161"/>
    <lineage>
        <taxon>Eukaryota</taxon>
        <taxon>Metazoa</taxon>
        <taxon>Ecdysozoa</taxon>
        <taxon>Nematoda</taxon>
        <taxon>Chromadorea</taxon>
        <taxon>Plectida</taxon>
        <taxon>Plectina</taxon>
        <taxon>Plectoidea</taxon>
        <taxon>Plectidae</taxon>
        <taxon>Plectus</taxon>
    </lineage>
</organism>
<evidence type="ECO:0000313" key="6">
    <source>
        <dbReference type="WBParaSite" id="PSAMB.scaffold196size66982.g3210.t1"/>
    </source>
</evidence>
<dbReference type="InterPro" id="IPR000008">
    <property type="entry name" value="C2_dom"/>
</dbReference>
<dbReference type="WBParaSite" id="PSAMB.scaffold196size66982.g3210.t1">
    <property type="protein sequence ID" value="PSAMB.scaffold196size66982.g3210.t1"/>
    <property type="gene ID" value="PSAMB.scaffold196size66982.g3210"/>
</dbReference>
<feature type="region of interest" description="Disordered" evidence="1">
    <location>
        <begin position="509"/>
        <end position="538"/>
    </location>
</feature>
<dbReference type="SMART" id="SM00314">
    <property type="entry name" value="RA"/>
    <property type="match status" value="2"/>
</dbReference>
<feature type="domain" description="PI-PLC Y-box" evidence="3">
    <location>
        <begin position="49"/>
        <end position="74"/>
    </location>
</feature>
<protein>
    <submittedName>
        <fullName evidence="6">Uncharacterized protein</fullName>
    </submittedName>
</protein>
<evidence type="ECO:0000256" key="1">
    <source>
        <dbReference type="SAM" id="MobiDB-lite"/>
    </source>
</evidence>
<proteinExistence type="predicted"/>
<dbReference type="InterPro" id="IPR029071">
    <property type="entry name" value="Ubiquitin-like_domsf"/>
</dbReference>
<dbReference type="InterPro" id="IPR001192">
    <property type="entry name" value="PI-PLC_fam"/>
</dbReference>